<feature type="domain" description="ABC3 transporter permease C-terminal" evidence="9">
    <location>
        <begin position="643"/>
        <end position="759"/>
    </location>
</feature>
<feature type="transmembrane region" description="Helical" evidence="8">
    <location>
        <begin position="810"/>
        <end position="830"/>
    </location>
</feature>
<keyword evidence="6" id="KW-0175">Coiled coil</keyword>
<feature type="region of interest" description="Disordered" evidence="7">
    <location>
        <begin position="261"/>
        <end position="280"/>
    </location>
</feature>
<feature type="transmembrane region" description="Helical" evidence="8">
    <location>
        <begin position="643"/>
        <end position="664"/>
    </location>
</feature>
<sequence>MLLKSTVRTILKSMGRFLAIMSIIALGVGFFSGLSVTEESMVKTAGEYISELGLYDYRLLSTLGFTDEDVKSVAGLSGVKAAYGSVSAEFLASDPLGSSPVLHSHTILDGTNGLDLVSGRLPEAPNECVIDSLYAGDDAIGGVIALSEENSEDTLELFAYDEYVIVGRVNASEYLNYERGSTSIGSGSVSGFIYLPIEGYSVDYYTEIYLSLDISADIYSLEYENAVDSLREELEELTEELADRRYTGLLEDGRREIADAEQELSDGESELESAKAELSDARSEYESARLEALSELEEAKTELESARAELDEGWEKLSRLENDPIGELEEVSRAISEARAELEEGERAYSEGVLQLEEARAELDKSLEEAKNELILAQEELDSGKSELESKTESASLGLYSGWKQLEAAKTELQDARAQLEALKASPGAQYPPLSEMIAAYEREIAKGESELEAAISSYEMSRSYYFSSMEEASRQIEENQKKIDSGWEEYEEGRLEALSELEEAKTELDSARAELDEGWEELSRLENDPIGELEEVSRAISEARAELEDGERSYSQGLLDYEEAQKRVDDELSSAEMELSDAERELESASAELIDAKEKIASANEELSELEEPSVFVLDRSANIGYASLENDTAVVSGVAKVFPAFFFLVAMLVCITTMTRMVSEKRTENGILKALGYSGGAIAAQFLIYAGSASAVGCIAGFMIGSRFLPMTIWEVYRIMYLVNRPAEYVLDWGLFGICTSLYLVLALGATWLVCRRDLNENAASLMRPKAPVAGKRTIIERIGFIWKRLKFLHKISIRNILRYKKRMLMMIIGIGGCTALLIAGFGIRDSVQPIVDYQFDEITLYDAQVTLLDGTDAEELTRLSVWDEVKSYSFVRSESRDLVLPGDDEPLADTDLVVFSEPLTSLVDLHSGKEAVDWPERGEAVINYRLSREYGIKAGDAILLRASDMDSIQVTVSGVYDNYMSDCIYISSETYENSCKESPEMNTAYIIFNEDSDESRAAASLLSSKQVAAVTLSSDMRTRVKNMLENLNYIVFIVLVCAGALAFIVVYNLTNITITERTREIATLKVLGFYQNEQDSYVFRENILLTGISALCGIPMGIALLNYVMAQVKISNMYFGCRLSPLSYILSIVITFLFTIIVDGVLMLRTRRINMAEAMKAIE</sequence>
<dbReference type="PANTHER" id="PTHR30287:SF1">
    <property type="entry name" value="INNER MEMBRANE PROTEIN"/>
    <property type="match status" value="1"/>
</dbReference>
<evidence type="ECO:0000256" key="8">
    <source>
        <dbReference type="SAM" id="Phobius"/>
    </source>
</evidence>
<comment type="subcellular location">
    <subcellularLocation>
        <location evidence="1">Cell membrane</location>
        <topology evidence="1">Multi-pass membrane protein</topology>
    </subcellularLocation>
</comment>
<dbReference type="AlphaFoldDB" id="A0A9D1NQ67"/>
<evidence type="ECO:0000256" key="5">
    <source>
        <dbReference type="ARBA" id="ARBA00023136"/>
    </source>
</evidence>
<feature type="compositionally biased region" description="Acidic residues" evidence="7">
    <location>
        <begin position="261"/>
        <end position="271"/>
    </location>
</feature>
<evidence type="ECO:0000256" key="1">
    <source>
        <dbReference type="ARBA" id="ARBA00004651"/>
    </source>
</evidence>
<reference evidence="10" key="1">
    <citation type="submission" date="2020-10" db="EMBL/GenBank/DDBJ databases">
        <authorList>
            <person name="Gilroy R."/>
        </authorList>
    </citation>
    <scope>NUCLEOTIDE SEQUENCE</scope>
    <source>
        <strain evidence="10">1370</strain>
    </source>
</reference>
<protein>
    <submittedName>
        <fullName evidence="10">ABC transporter permease</fullName>
    </submittedName>
</protein>
<dbReference type="Pfam" id="PF02687">
    <property type="entry name" value="FtsX"/>
    <property type="match status" value="2"/>
</dbReference>
<evidence type="ECO:0000256" key="4">
    <source>
        <dbReference type="ARBA" id="ARBA00022989"/>
    </source>
</evidence>
<evidence type="ECO:0000259" key="9">
    <source>
        <dbReference type="Pfam" id="PF02687"/>
    </source>
</evidence>
<feature type="domain" description="ABC3 transporter permease C-terminal" evidence="9">
    <location>
        <begin position="1040"/>
        <end position="1157"/>
    </location>
</feature>
<gene>
    <name evidence="10" type="ORF">IAD28_02440</name>
</gene>
<organism evidence="10 11">
    <name type="scientific">Candidatus Faeciplasma avium</name>
    <dbReference type="NCBI Taxonomy" id="2840798"/>
    <lineage>
        <taxon>Bacteria</taxon>
        <taxon>Bacillati</taxon>
        <taxon>Bacillota</taxon>
        <taxon>Clostridia</taxon>
        <taxon>Eubacteriales</taxon>
        <taxon>Oscillospiraceae</taxon>
        <taxon>Oscillospiraceae incertae sedis</taxon>
        <taxon>Candidatus Faeciplasma</taxon>
    </lineage>
</organism>
<evidence type="ECO:0000256" key="3">
    <source>
        <dbReference type="ARBA" id="ARBA00022692"/>
    </source>
</evidence>
<keyword evidence="3 8" id="KW-0812">Transmembrane</keyword>
<keyword evidence="4 8" id="KW-1133">Transmembrane helix</keyword>
<evidence type="ECO:0000256" key="2">
    <source>
        <dbReference type="ARBA" id="ARBA00022475"/>
    </source>
</evidence>
<proteinExistence type="predicted"/>
<dbReference type="InterPro" id="IPR038766">
    <property type="entry name" value="Membrane_comp_ABC_pdt"/>
</dbReference>
<feature type="transmembrane region" description="Helical" evidence="8">
    <location>
        <begin position="1034"/>
        <end position="1056"/>
    </location>
</feature>
<name>A0A9D1NQ67_9FIRM</name>
<evidence type="ECO:0000256" key="7">
    <source>
        <dbReference type="SAM" id="MobiDB-lite"/>
    </source>
</evidence>
<comment type="caution">
    <text evidence="10">The sequence shown here is derived from an EMBL/GenBank/DDBJ whole genome shotgun (WGS) entry which is preliminary data.</text>
</comment>
<dbReference type="EMBL" id="DVOL01000032">
    <property type="protein sequence ID" value="HIV10538.1"/>
    <property type="molecule type" value="Genomic_DNA"/>
</dbReference>
<dbReference type="Gene3D" id="1.10.287.1490">
    <property type="match status" value="1"/>
</dbReference>
<dbReference type="GO" id="GO:0005886">
    <property type="term" value="C:plasma membrane"/>
    <property type="evidence" value="ECO:0007669"/>
    <property type="project" value="UniProtKB-SubCell"/>
</dbReference>
<dbReference type="PANTHER" id="PTHR30287">
    <property type="entry name" value="MEMBRANE COMPONENT OF PREDICTED ABC SUPERFAMILY METABOLITE UPTAKE TRANSPORTER"/>
    <property type="match status" value="1"/>
</dbReference>
<evidence type="ECO:0000313" key="10">
    <source>
        <dbReference type="EMBL" id="HIV10538.1"/>
    </source>
</evidence>
<feature type="transmembrane region" description="Helical" evidence="8">
    <location>
        <begin position="1131"/>
        <end position="1151"/>
    </location>
</feature>
<feature type="transmembrane region" description="Helical" evidence="8">
    <location>
        <begin position="676"/>
        <end position="706"/>
    </location>
</feature>
<feature type="transmembrane region" description="Helical" evidence="8">
    <location>
        <begin position="735"/>
        <end position="757"/>
    </location>
</feature>
<dbReference type="InterPro" id="IPR003838">
    <property type="entry name" value="ABC3_permease_C"/>
</dbReference>
<keyword evidence="2" id="KW-1003">Cell membrane</keyword>
<feature type="coiled-coil region" evidence="6">
    <location>
        <begin position="495"/>
        <end position="614"/>
    </location>
</feature>
<accession>A0A9D1NQ67</accession>
<evidence type="ECO:0000313" key="11">
    <source>
        <dbReference type="Proteomes" id="UP000823960"/>
    </source>
</evidence>
<feature type="transmembrane region" description="Helical" evidence="8">
    <location>
        <begin position="1090"/>
        <end position="1111"/>
    </location>
</feature>
<dbReference type="Proteomes" id="UP000823960">
    <property type="component" value="Unassembled WGS sequence"/>
</dbReference>
<reference evidence="10" key="2">
    <citation type="journal article" date="2021" name="PeerJ">
        <title>Extensive microbial diversity within the chicken gut microbiome revealed by metagenomics and culture.</title>
        <authorList>
            <person name="Gilroy R."/>
            <person name="Ravi A."/>
            <person name="Getino M."/>
            <person name="Pursley I."/>
            <person name="Horton D.L."/>
            <person name="Alikhan N.F."/>
            <person name="Baker D."/>
            <person name="Gharbi K."/>
            <person name="Hall N."/>
            <person name="Watson M."/>
            <person name="Adriaenssens E.M."/>
            <person name="Foster-Nyarko E."/>
            <person name="Jarju S."/>
            <person name="Secka A."/>
            <person name="Antonio M."/>
            <person name="Oren A."/>
            <person name="Chaudhuri R.R."/>
            <person name="La Ragione R."/>
            <person name="Hildebrand F."/>
            <person name="Pallen M.J."/>
        </authorList>
    </citation>
    <scope>NUCLEOTIDE SEQUENCE</scope>
    <source>
        <strain evidence="10">1370</strain>
    </source>
</reference>
<evidence type="ECO:0000256" key="6">
    <source>
        <dbReference type="SAM" id="Coils"/>
    </source>
</evidence>
<keyword evidence="5 8" id="KW-0472">Membrane</keyword>